<evidence type="ECO:0000313" key="7">
    <source>
        <dbReference type="Proteomes" id="UP000625682"/>
    </source>
</evidence>
<keyword evidence="1" id="KW-0805">Transcription regulation</keyword>
<dbReference type="PANTHER" id="PTHR30055">
    <property type="entry name" value="HTH-TYPE TRANSCRIPTIONAL REGULATOR RUTR"/>
    <property type="match status" value="1"/>
</dbReference>
<evidence type="ECO:0000256" key="3">
    <source>
        <dbReference type="ARBA" id="ARBA00023163"/>
    </source>
</evidence>
<dbReference type="InterPro" id="IPR023772">
    <property type="entry name" value="DNA-bd_HTH_TetR-type_CS"/>
</dbReference>
<evidence type="ECO:0000256" key="1">
    <source>
        <dbReference type="ARBA" id="ARBA00023015"/>
    </source>
</evidence>
<comment type="caution">
    <text evidence="6">The sequence shown here is derived from an EMBL/GenBank/DDBJ whole genome shotgun (WGS) entry which is preliminary data.</text>
</comment>
<gene>
    <name evidence="6" type="ORF">GCM10012282_00790</name>
</gene>
<evidence type="ECO:0000259" key="5">
    <source>
        <dbReference type="PROSITE" id="PS50977"/>
    </source>
</evidence>
<proteinExistence type="predicted"/>
<evidence type="ECO:0000256" key="2">
    <source>
        <dbReference type="ARBA" id="ARBA00023125"/>
    </source>
</evidence>
<dbReference type="PROSITE" id="PS01081">
    <property type="entry name" value="HTH_TETR_1"/>
    <property type="match status" value="1"/>
</dbReference>
<evidence type="ECO:0000256" key="4">
    <source>
        <dbReference type="PROSITE-ProRule" id="PRU00335"/>
    </source>
</evidence>
<keyword evidence="3" id="KW-0804">Transcription</keyword>
<dbReference type="GO" id="GO:0000976">
    <property type="term" value="F:transcription cis-regulatory region binding"/>
    <property type="evidence" value="ECO:0007669"/>
    <property type="project" value="TreeGrafter"/>
</dbReference>
<dbReference type="AlphaFoldDB" id="A0A917NKQ8"/>
<feature type="DNA-binding region" description="H-T-H motif" evidence="4">
    <location>
        <begin position="46"/>
        <end position="65"/>
    </location>
</feature>
<keyword evidence="7" id="KW-1185">Reference proteome</keyword>
<reference evidence="6" key="1">
    <citation type="journal article" date="2014" name="Int. J. Syst. Evol. Microbiol.">
        <title>Complete genome sequence of Corynebacterium casei LMG S-19264T (=DSM 44701T), isolated from a smear-ripened cheese.</title>
        <authorList>
            <consortium name="US DOE Joint Genome Institute (JGI-PGF)"/>
            <person name="Walter F."/>
            <person name="Albersmeier A."/>
            <person name="Kalinowski J."/>
            <person name="Ruckert C."/>
        </authorList>
    </citation>
    <scope>NUCLEOTIDE SEQUENCE</scope>
    <source>
        <strain evidence="6">CGMCC 4.7272</strain>
    </source>
</reference>
<dbReference type="PROSITE" id="PS50977">
    <property type="entry name" value="HTH_TETR_2"/>
    <property type="match status" value="1"/>
</dbReference>
<evidence type="ECO:0000313" key="6">
    <source>
        <dbReference type="EMBL" id="GGJ07961.1"/>
    </source>
</evidence>
<reference evidence="6" key="2">
    <citation type="submission" date="2020-09" db="EMBL/GenBank/DDBJ databases">
        <authorList>
            <person name="Sun Q."/>
            <person name="Zhou Y."/>
        </authorList>
    </citation>
    <scope>NUCLEOTIDE SEQUENCE</scope>
    <source>
        <strain evidence="6">CGMCC 4.7272</strain>
    </source>
</reference>
<feature type="domain" description="HTH tetR-type" evidence="5">
    <location>
        <begin position="23"/>
        <end position="83"/>
    </location>
</feature>
<dbReference type="InterPro" id="IPR009057">
    <property type="entry name" value="Homeodomain-like_sf"/>
</dbReference>
<dbReference type="SUPFAM" id="SSF46689">
    <property type="entry name" value="Homeodomain-like"/>
    <property type="match status" value="1"/>
</dbReference>
<name>A0A917NKQ8_9ACTN</name>
<keyword evidence="2 4" id="KW-0238">DNA-binding</keyword>
<dbReference type="InterPro" id="IPR001647">
    <property type="entry name" value="HTH_TetR"/>
</dbReference>
<dbReference type="Pfam" id="PF00440">
    <property type="entry name" value="TetR_N"/>
    <property type="match status" value="1"/>
</dbReference>
<accession>A0A917NKQ8</accession>
<dbReference type="PANTHER" id="PTHR30055:SF234">
    <property type="entry name" value="HTH-TYPE TRANSCRIPTIONAL REGULATOR BETI"/>
    <property type="match status" value="1"/>
</dbReference>
<dbReference type="EMBL" id="BMMU01000001">
    <property type="protein sequence ID" value="GGJ07961.1"/>
    <property type="molecule type" value="Genomic_DNA"/>
</dbReference>
<dbReference type="Gene3D" id="1.10.357.10">
    <property type="entry name" value="Tetracycline Repressor, domain 2"/>
    <property type="match status" value="1"/>
</dbReference>
<dbReference type="PRINTS" id="PR00455">
    <property type="entry name" value="HTHTETR"/>
</dbReference>
<sequence>MRARRVRTLAPMAGTGLRERKKQQTYRHVSDIAIGLFLAKGFDAVSVAEIAATAGISKPTLFRYFPAKEDLVLHRFADHEDEAARVVRAAGAEASPVEALRRHFLDGLSREDPVTGLNGSPEVLAFHRLLYGTASLVARAYEYQQRSEAVLAVALGGTLAARLAAGQIIAVQRILAQENWRRIAAGETVEAVREDAVAAAEGAFGQLEAGLPWLGERGAGADGGGVTAGDRARAGVAVLNSEHGGGEF</sequence>
<protein>
    <submittedName>
        <fullName evidence="6">TetR family transcriptional regulator</fullName>
    </submittedName>
</protein>
<dbReference type="InterPro" id="IPR050109">
    <property type="entry name" value="HTH-type_TetR-like_transc_reg"/>
</dbReference>
<dbReference type="Proteomes" id="UP000625682">
    <property type="component" value="Unassembled WGS sequence"/>
</dbReference>
<dbReference type="GO" id="GO:0003700">
    <property type="term" value="F:DNA-binding transcription factor activity"/>
    <property type="evidence" value="ECO:0007669"/>
    <property type="project" value="TreeGrafter"/>
</dbReference>
<organism evidence="6 7">
    <name type="scientific">Streptomyces lacrimifluminis</name>
    <dbReference type="NCBI Taxonomy" id="1500077"/>
    <lineage>
        <taxon>Bacteria</taxon>
        <taxon>Bacillati</taxon>
        <taxon>Actinomycetota</taxon>
        <taxon>Actinomycetes</taxon>
        <taxon>Kitasatosporales</taxon>
        <taxon>Streptomycetaceae</taxon>
        <taxon>Streptomyces</taxon>
    </lineage>
</organism>